<dbReference type="Proteomes" id="UP000473887">
    <property type="component" value="Unassembled WGS sequence"/>
</dbReference>
<evidence type="ECO:0000256" key="1">
    <source>
        <dbReference type="ARBA" id="ARBA00022801"/>
    </source>
</evidence>
<dbReference type="Proteomes" id="UP000663464">
    <property type="component" value="Chromosome"/>
</dbReference>
<reference evidence="5 7" key="1">
    <citation type="journal article" date="2014" name="J. Infect. Dis.">
        <title>Molecular characterization of a novel botulinum neurotoxin type H gene.</title>
        <authorList>
            <person name="Dover N."/>
            <person name="Barash J.R."/>
            <person name="Hill K.K."/>
            <person name="Xie G."/>
            <person name="Arnon S.S."/>
        </authorList>
    </citation>
    <scope>NUCLEOTIDE SEQUENCE [LARGE SCALE GENOMIC DNA]</scope>
    <source>
        <strain evidence="5 7">IBCA10-7060</strain>
    </source>
</reference>
<accession>A0A0A2HC45</accession>
<dbReference type="GO" id="GO:0008745">
    <property type="term" value="F:N-acetylmuramoyl-L-alanine amidase activity"/>
    <property type="evidence" value="ECO:0007669"/>
    <property type="project" value="UniProtKB-EC"/>
</dbReference>
<dbReference type="Gene3D" id="3.40.630.40">
    <property type="entry name" value="Zn-dependent exopeptidases"/>
    <property type="match status" value="1"/>
</dbReference>
<dbReference type="OMA" id="QIRPVHH"/>
<dbReference type="PANTHER" id="PTHR30404:SF0">
    <property type="entry name" value="N-ACETYLMURAMOYL-L-ALANINE AMIDASE AMIC"/>
    <property type="match status" value="1"/>
</dbReference>
<dbReference type="InterPro" id="IPR050695">
    <property type="entry name" value="N-acetylmuramoyl_amidase_3"/>
</dbReference>
<evidence type="ECO:0000313" key="6">
    <source>
        <dbReference type="Proteomes" id="UP000473887"/>
    </source>
</evidence>
<dbReference type="CDD" id="cd02696">
    <property type="entry name" value="MurNAc-LAA"/>
    <property type="match status" value="1"/>
</dbReference>
<evidence type="ECO:0000313" key="7">
    <source>
        <dbReference type="Proteomes" id="UP000663464"/>
    </source>
</evidence>
<sequence>MKIYNKKLVLTTLIIFISLGFIIRINIFSNSNSVKGKKIILIDPGHGGMDGGAVARDGTLEKDVNLEISKILKKNLKKEGYKVVMTREDDSGLYSEDKGKRVRQKKIEDLNKRCELKRTTKCDMFISIHLNMFDQSQYYGAQVWYSNNEDSKRLAHILQNNLREELDENNKRKEKAAKNSYKILRNNDEMPSVIVECGFLSNSMELEKLKSTDYQEKISKAIVKSVGDYFNDKE</sequence>
<dbReference type="InterPro" id="IPR014234">
    <property type="entry name" value="Spore_CwlD"/>
</dbReference>
<dbReference type="SUPFAM" id="SSF53187">
    <property type="entry name" value="Zn-dependent exopeptidases"/>
    <property type="match status" value="1"/>
</dbReference>
<dbReference type="EMBL" id="SGKC01000001">
    <property type="protein sequence ID" value="NEZ90523.1"/>
    <property type="molecule type" value="Genomic_DNA"/>
</dbReference>
<protein>
    <submittedName>
        <fullName evidence="4">N-acetylmuramoyl-L-alanine amidase CwlD</fullName>
        <ecNumber evidence="4">3.5.1.28</ecNumber>
    </submittedName>
</protein>
<evidence type="ECO:0000313" key="4">
    <source>
        <dbReference type="EMBL" id="NEZ90523.1"/>
    </source>
</evidence>
<dbReference type="NCBIfam" id="TIGR02883">
    <property type="entry name" value="spore_cwlD"/>
    <property type="match status" value="1"/>
</dbReference>
<dbReference type="PANTHER" id="PTHR30404">
    <property type="entry name" value="N-ACETYLMURAMOYL-L-ALANINE AMIDASE"/>
    <property type="match status" value="1"/>
</dbReference>
<dbReference type="Pfam" id="PF01520">
    <property type="entry name" value="Amidase_3"/>
    <property type="match status" value="1"/>
</dbReference>
<dbReference type="GO" id="GO:0030288">
    <property type="term" value="C:outer membrane-bounded periplasmic space"/>
    <property type="evidence" value="ECO:0007669"/>
    <property type="project" value="TreeGrafter"/>
</dbReference>
<evidence type="ECO:0000313" key="5">
    <source>
        <dbReference type="EMBL" id="QRI53381.1"/>
    </source>
</evidence>
<gene>
    <name evidence="4" type="primary">cwlD</name>
    <name evidence="4" type="ORF">EXM69_00795</name>
    <name evidence="5" type="ORF">JQS73_18605</name>
</gene>
<feature type="coiled-coil region" evidence="2">
    <location>
        <begin position="148"/>
        <end position="179"/>
    </location>
</feature>
<dbReference type="FunFam" id="3.40.630.40:FF:000017">
    <property type="entry name" value="N-acetylmuramoyl-L-alanine amidase CwlD"/>
    <property type="match status" value="1"/>
</dbReference>
<dbReference type="SMART" id="SM00646">
    <property type="entry name" value="Ami_3"/>
    <property type="match status" value="1"/>
</dbReference>
<dbReference type="AlphaFoldDB" id="A0A0A2HC45"/>
<organism evidence="4 6">
    <name type="scientific">Clostridium botulinum</name>
    <dbReference type="NCBI Taxonomy" id="1491"/>
    <lineage>
        <taxon>Bacteria</taxon>
        <taxon>Bacillati</taxon>
        <taxon>Bacillota</taxon>
        <taxon>Clostridia</taxon>
        <taxon>Eubacteriales</taxon>
        <taxon>Clostridiaceae</taxon>
        <taxon>Clostridium</taxon>
    </lineage>
</organism>
<dbReference type="EC" id="3.5.1.28" evidence="4"/>
<dbReference type="GO" id="GO:0009253">
    <property type="term" value="P:peptidoglycan catabolic process"/>
    <property type="evidence" value="ECO:0007669"/>
    <property type="project" value="InterPro"/>
</dbReference>
<reference evidence="5" key="3">
    <citation type="submission" date="2021-02" db="EMBL/GenBank/DDBJ databases">
        <authorList>
            <person name="Dover N."/>
            <person name="Barash J.R."/>
            <person name="Bell J.M."/>
            <person name="Sylvester M.D."/>
            <person name="Arnon S."/>
        </authorList>
    </citation>
    <scope>NUCLEOTIDE SEQUENCE</scope>
    <source>
        <strain evidence="5">IBCA10-7060</strain>
    </source>
</reference>
<evidence type="ECO:0000259" key="3">
    <source>
        <dbReference type="SMART" id="SM00646"/>
    </source>
</evidence>
<evidence type="ECO:0000256" key="2">
    <source>
        <dbReference type="SAM" id="Coils"/>
    </source>
</evidence>
<keyword evidence="1 4" id="KW-0378">Hydrolase</keyword>
<dbReference type="InterPro" id="IPR002508">
    <property type="entry name" value="MurNAc-LAA_cat"/>
</dbReference>
<reference evidence="4 6" key="2">
    <citation type="submission" date="2019-02" db="EMBL/GenBank/DDBJ databases">
        <title>Genome sequencing of Clostridium botulinum clinical isolates.</title>
        <authorList>
            <person name="Brunt J."/>
            <person name="Van Vliet A.H.M."/>
            <person name="Stringer S.C."/>
            <person name="Grant K.A."/>
            <person name="Carter A.C."/>
            <person name="Peck M.W."/>
        </authorList>
    </citation>
    <scope>NUCLEOTIDE SEQUENCE [LARGE SCALE GENOMIC DNA]</scope>
    <source>
        <strain evidence="4 6">H142660711</strain>
    </source>
</reference>
<proteinExistence type="predicted"/>
<keyword evidence="2" id="KW-0175">Coiled coil</keyword>
<name>A0A0A2HC45_CLOBO</name>
<feature type="domain" description="MurNAc-LAA" evidence="3">
    <location>
        <begin position="119"/>
        <end position="227"/>
    </location>
</feature>
<dbReference type="RefSeq" id="WP_003360218.1">
    <property type="nucleotide sequence ID" value="NZ_AP025140.1"/>
</dbReference>
<dbReference type="EMBL" id="CP069280">
    <property type="protein sequence ID" value="QRI53381.1"/>
    <property type="molecule type" value="Genomic_DNA"/>
</dbReference>